<gene>
    <name evidence="3" type="ORF">HYPBUDRAFT_112551</name>
</gene>
<name>A0A1E4RFM5_9ASCO</name>
<dbReference type="SMART" id="SM00786">
    <property type="entry name" value="SHR3_chaperone"/>
    <property type="match status" value="1"/>
</dbReference>
<feature type="region of interest" description="Disordered" evidence="1">
    <location>
        <begin position="181"/>
        <end position="212"/>
    </location>
</feature>
<dbReference type="GO" id="GO:0006888">
    <property type="term" value="P:endoplasmic reticulum to Golgi vesicle-mediated transport"/>
    <property type="evidence" value="ECO:0007669"/>
    <property type="project" value="TreeGrafter"/>
</dbReference>
<dbReference type="AlphaFoldDB" id="A0A1E4RFM5"/>
<reference evidence="4" key="1">
    <citation type="submission" date="2016-05" db="EMBL/GenBank/DDBJ databases">
        <title>Comparative genomics of biotechnologically important yeasts.</title>
        <authorList>
            <consortium name="DOE Joint Genome Institute"/>
            <person name="Riley R."/>
            <person name="Haridas S."/>
            <person name="Wolfe K.H."/>
            <person name="Lopes M.R."/>
            <person name="Hittinger C.T."/>
            <person name="Goker M."/>
            <person name="Salamov A."/>
            <person name="Wisecaver J."/>
            <person name="Long T.M."/>
            <person name="Aerts A.L."/>
            <person name="Barry K."/>
            <person name="Choi C."/>
            <person name="Clum A."/>
            <person name="Coughlan A.Y."/>
            <person name="Deshpande S."/>
            <person name="Douglass A.P."/>
            <person name="Hanson S.J."/>
            <person name="Klenk H.-P."/>
            <person name="Labutti K."/>
            <person name="Lapidus A."/>
            <person name="Lindquist E."/>
            <person name="Lipzen A."/>
            <person name="Meier-Kolthoff J.P."/>
            <person name="Ohm R.A."/>
            <person name="Otillar R.P."/>
            <person name="Pangilinan J."/>
            <person name="Peng Y."/>
            <person name="Rokas A."/>
            <person name="Rosa C.A."/>
            <person name="Scheuner C."/>
            <person name="Sibirny A.A."/>
            <person name="Slot J.C."/>
            <person name="Stielow J.B."/>
            <person name="Sun H."/>
            <person name="Kurtzman C.P."/>
            <person name="Blackwell M."/>
            <person name="Grigoriev I.V."/>
            <person name="Jeffries T.W."/>
        </authorList>
    </citation>
    <scope>NUCLEOTIDE SEQUENCE [LARGE SCALE GENOMIC DNA]</scope>
    <source>
        <strain evidence="4">NRRL Y-1933</strain>
    </source>
</reference>
<proteinExistence type="predicted"/>
<feature type="compositionally biased region" description="Low complexity" evidence="1">
    <location>
        <begin position="193"/>
        <end position="203"/>
    </location>
</feature>
<keyword evidence="2" id="KW-1133">Transmembrane helix</keyword>
<accession>A0A1E4RFM5</accession>
<dbReference type="InterPro" id="IPR013248">
    <property type="entry name" value="Psh3/Shr3"/>
</dbReference>
<evidence type="ECO:0000313" key="3">
    <source>
        <dbReference type="EMBL" id="ODV66053.1"/>
    </source>
</evidence>
<dbReference type="GeneID" id="30993460"/>
<dbReference type="STRING" id="984485.A0A1E4RFM5"/>
<keyword evidence="2" id="KW-0812">Transmembrane</keyword>
<evidence type="ECO:0000256" key="2">
    <source>
        <dbReference type="SAM" id="Phobius"/>
    </source>
</evidence>
<feature type="transmembrane region" description="Helical" evidence="2">
    <location>
        <begin position="94"/>
        <end position="115"/>
    </location>
</feature>
<evidence type="ECO:0000256" key="1">
    <source>
        <dbReference type="SAM" id="MobiDB-lite"/>
    </source>
</evidence>
<organism evidence="3 4">
    <name type="scientific">Hyphopichia burtonii NRRL Y-1933</name>
    <dbReference type="NCBI Taxonomy" id="984485"/>
    <lineage>
        <taxon>Eukaryota</taxon>
        <taxon>Fungi</taxon>
        <taxon>Dikarya</taxon>
        <taxon>Ascomycota</taxon>
        <taxon>Saccharomycotina</taxon>
        <taxon>Pichiomycetes</taxon>
        <taxon>Debaryomycetaceae</taxon>
        <taxon>Hyphopichia</taxon>
    </lineage>
</organism>
<dbReference type="PANTHER" id="PTHR28228">
    <property type="entry name" value="SECRETORY COMPONENT PROTEIN SHR3"/>
    <property type="match status" value="1"/>
</dbReference>
<evidence type="ECO:0000313" key="4">
    <source>
        <dbReference type="Proteomes" id="UP000095085"/>
    </source>
</evidence>
<dbReference type="EMBL" id="KV454543">
    <property type="protein sequence ID" value="ODV66053.1"/>
    <property type="molecule type" value="Genomic_DNA"/>
</dbReference>
<feature type="transmembrane region" description="Helical" evidence="2">
    <location>
        <begin position="7"/>
        <end position="29"/>
    </location>
</feature>
<dbReference type="OrthoDB" id="5229808at2759"/>
<feature type="compositionally biased region" description="Basic and acidic residues" evidence="1">
    <location>
        <begin position="181"/>
        <end position="190"/>
    </location>
</feature>
<dbReference type="PIRSF" id="PIRSF029187">
    <property type="entry name" value="Shr3_AAP_chap"/>
    <property type="match status" value="1"/>
</dbReference>
<dbReference type="GO" id="GO:0051082">
    <property type="term" value="F:unfolded protein binding"/>
    <property type="evidence" value="ECO:0007669"/>
    <property type="project" value="TreeGrafter"/>
</dbReference>
<keyword evidence="2" id="KW-0472">Membrane</keyword>
<dbReference type="PANTHER" id="PTHR28228:SF1">
    <property type="entry name" value="SECRETORY COMPONENT PROTEIN SHR3"/>
    <property type="match status" value="1"/>
</dbReference>
<dbReference type="Pfam" id="PF08229">
    <property type="entry name" value="SHR3_chaperone"/>
    <property type="match status" value="1"/>
</dbReference>
<keyword evidence="4" id="KW-1185">Reference proteome</keyword>
<sequence length="212" mass="23309">MAYKDIVPVGTGLIISATSFGLGVIYSNLPYDFGTLWNYDPTGKAFEKSLAHYTTWAEAPMFVHHILHFVFFLGLVGCFIKLYKPIEDAKYFEYGTLGLVMISIIIYLTNLRVGINSCSSGDWGEVDMPTGINVMAASQVMMIVALIGVLVLQGGLYYASWYDEKLKKEFFEQEAAEAAKAAEKVDKPEEPVSASKSSGSSSGNTKPKKRSK</sequence>
<feature type="transmembrane region" description="Helical" evidence="2">
    <location>
        <begin position="135"/>
        <end position="159"/>
    </location>
</feature>
<protein>
    <submittedName>
        <fullName evidence="3">Shr3 amino acid permease chaperone</fullName>
    </submittedName>
</protein>
<dbReference type="Proteomes" id="UP000095085">
    <property type="component" value="Unassembled WGS sequence"/>
</dbReference>
<dbReference type="GO" id="GO:0005789">
    <property type="term" value="C:endoplasmic reticulum membrane"/>
    <property type="evidence" value="ECO:0007669"/>
    <property type="project" value="TreeGrafter"/>
</dbReference>
<dbReference type="RefSeq" id="XP_020075120.1">
    <property type="nucleotide sequence ID" value="XM_020218910.1"/>
</dbReference>
<feature type="transmembrane region" description="Helical" evidence="2">
    <location>
        <begin position="62"/>
        <end position="82"/>
    </location>
</feature>